<evidence type="ECO:0000313" key="5">
    <source>
        <dbReference type="Proteomes" id="UP000469927"/>
    </source>
</evidence>
<proteinExistence type="predicted"/>
<dbReference type="GO" id="GO:0003723">
    <property type="term" value="F:RNA binding"/>
    <property type="evidence" value="ECO:0007669"/>
    <property type="project" value="InterPro"/>
</dbReference>
<evidence type="ECO:0000313" key="2">
    <source>
        <dbReference type="EMBL" id="KAB0881688.1"/>
    </source>
</evidence>
<gene>
    <name evidence="3" type="primary">cas5e</name>
    <name evidence="3" type="ORF">AUN14_20355</name>
    <name evidence="2" type="ORF">FZI19_08845</name>
</gene>
<dbReference type="InterPro" id="IPR010147">
    <property type="entry name" value="CRISPR-assoc_prot_CasD"/>
</dbReference>
<dbReference type="OrthoDB" id="5704083at2"/>
<dbReference type="NCBIfam" id="TIGR02593">
    <property type="entry name" value="CRISPR_cas5"/>
    <property type="match status" value="1"/>
</dbReference>
<accession>A0A2T7AIV5</accession>
<keyword evidence="1" id="KW-0051">Antiviral defense</keyword>
<evidence type="ECO:0000256" key="1">
    <source>
        <dbReference type="ARBA" id="ARBA00023118"/>
    </source>
</evidence>
<evidence type="ECO:0000313" key="3">
    <source>
        <dbReference type="EMBL" id="PUX08086.1"/>
    </source>
</evidence>
<dbReference type="AlphaFoldDB" id="A0A2T7AIV5"/>
<dbReference type="InterPro" id="IPR013422">
    <property type="entry name" value="CRISPR-assoc_prot_Cas5_N"/>
</dbReference>
<reference evidence="3 4" key="1">
    <citation type="submission" date="2016-12" db="EMBL/GenBank/DDBJ databases">
        <title>Analysis of the Molecular Diversity Among Cronobacter Species Isolated from Filth Flies Using a Pan Genomic DNA Microarray.</title>
        <authorList>
            <person name="Pava-Ripoll M."/>
            <person name="Tall B."/>
            <person name="Farber J."/>
            <person name="Fanning S."/>
            <person name="Lehner A."/>
            <person name="Stephan R."/>
            <person name="Pagotto F."/>
            <person name="Iverson C."/>
            <person name="Ziobro G."/>
            <person name="Miller A."/>
            <person name="Pearson R."/>
            <person name="Yan Q."/>
            <person name="Kim M."/>
            <person name="Jeong S."/>
            <person name="Park J."/>
            <person name="Jun S."/>
            <person name="Choi H."/>
            <person name="Chung T."/>
            <person name="Yoo Y."/>
            <person name="Park E."/>
            <person name="Hwang S."/>
            <person name="Lee B."/>
            <person name="Sathyamoorthy V."/>
            <person name="Carter L."/>
            <person name="Mammel M."/>
            <person name="Jackson S."/>
            <person name="Kothary M."/>
            <person name="Patel I."/>
            <person name="Grim C."/>
            <person name="Gopinath G."/>
            <person name="Gangiredla J."/>
            <person name="Chase H."/>
        </authorList>
    </citation>
    <scope>NUCLEOTIDE SEQUENCE [LARGE SCALE GENOMIC DNA]</scope>
    <source>
        <strain evidence="3 4">MOD1-Md1s</strain>
    </source>
</reference>
<reference evidence="2 5" key="2">
    <citation type="submission" date="2019-08" db="EMBL/GenBank/DDBJ databases">
        <title>Prevalence, distribution, and phylogeny of type two toxin-antitoxin genes possessed by Cronobacter species where C. sakazakii homologs follow sequence type lineages.</title>
        <authorList>
            <person name="Finkelstein S."/>
            <person name="Negrete F."/>
            <person name="Jang H."/>
            <person name="Gopinath G.R."/>
            <person name="Tall B.D."/>
        </authorList>
    </citation>
    <scope>NUCLEOTIDE SEQUENCE [LARGE SCALE GENOMIC DNA]</scope>
    <source>
        <strain evidence="2 5">MOD1_GK1257</strain>
    </source>
</reference>
<dbReference type="Proteomes" id="UP000244378">
    <property type="component" value="Unassembled WGS sequence"/>
</dbReference>
<sequence length="250" mass="28035">MNRYLIFQLQGAMASWGEIAVGEVRHSRALPGRSALLGLLAAALGIRRDDEAALNALNQHYQFIVCAGECAAWARDYHTVQVPREARKVRYFTRKDELRDALMLETTLSRRDYYADGYWLVAVAATPGAPYTLEALQAALLAPEFPLYLGRKSHPLGLPLWPQLHDGNAATVLREAQAGYGAALGELSPALKPLARFYPHLWWEGDHAGLEADELQTWRDQPLSRRRWDFGIRTVKQGRLTPEATCISQK</sequence>
<comment type="caution">
    <text evidence="3">The sequence shown here is derived from an EMBL/GenBank/DDBJ whole genome shotgun (WGS) entry which is preliminary data.</text>
</comment>
<organism evidence="3 4">
    <name type="scientific">Cronobacter muytjensii</name>
    <dbReference type="NCBI Taxonomy" id="413501"/>
    <lineage>
        <taxon>Bacteria</taxon>
        <taxon>Pseudomonadati</taxon>
        <taxon>Pseudomonadota</taxon>
        <taxon>Gammaproteobacteria</taxon>
        <taxon>Enterobacterales</taxon>
        <taxon>Enterobacteriaceae</taxon>
        <taxon>Cronobacter</taxon>
    </lineage>
</organism>
<dbReference type="InterPro" id="IPR021124">
    <property type="entry name" value="CRISPR-assoc_prot_Cas5"/>
</dbReference>
<dbReference type="Pfam" id="PF09704">
    <property type="entry name" value="Cas_Cas5d"/>
    <property type="match status" value="1"/>
</dbReference>
<dbReference type="GO" id="GO:0043571">
    <property type="term" value="P:maintenance of CRISPR repeat elements"/>
    <property type="evidence" value="ECO:0007669"/>
    <property type="project" value="InterPro"/>
</dbReference>
<protein>
    <submittedName>
        <fullName evidence="3">Type I-E CRISPR-associated protein Cas5/CasD</fullName>
    </submittedName>
</protein>
<name>A0A2T7AIV5_9ENTR</name>
<dbReference type="Proteomes" id="UP000469927">
    <property type="component" value="Unassembled WGS sequence"/>
</dbReference>
<keyword evidence="5" id="KW-1185">Reference proteome</keyword>
<dbReference type="NCBIfam" id="TIGR01868">
    <property type="entry name" value="casD_Cas5e"/>
    <property type="match status" value="1"/>
</dbReference>
<dbReference type="RefSeq" id="WP_075194119.1">
    <property type="nucleotide sequence ID" value="NZ_JADKNN010000055.1"/>
</dbReference>
<dbReference type="EMBL" id="MSAE01000056">
    <property type="protein sequence ID" value="PUX08086.1"/>
    <property type="molecule type" value="Genomic_DNA"/>
</dbReference>
<dbReference type="EMBL" id="WAGD01000022">
    <property type="protein sequence ID" value="KAB0881688.1"/>
    <property type="molecule type" value="Genomic_DNA"/>
</dbReference>
<dbReference type="GO" id="GO:0051607">
    <property type="term" value="P:defense response to virus"/>
    <property type="evidence" value="ECO:0007669"/>
    <property type="project" value="UniProtKB-KW"/>
</dbReference>
<dbReference type="Gene3D" id="3.30.70.2660">
    <property type="match status" value="1"/>
</dbReference>
<evidence type="ECO:0000313" key="4">
    <source>
        <dbReference type="Proteomes" id="UP000244378"/>
    </source>
</evidence>